<evidence type="ECO:0000313" key="1">
    <source>
        <dbReference type="EMBL" id="MBX46516.1"/>
    </source>
</evidence>
<name>A0A2P2NVJ1_RHIMU</name>
<accession>A0A2P2NVJ1</accession>
<protein>
    <submittedName>
        <fullName evidence="1">Uncharacterized protein</fullName>
    </submittedName>
</protein>
<proteinExistence type="predicted"/>
<sequence length="31" mass="3576">MVCCKMYCVGTQANAFCEQKVFLDPRFDTNL</sequence>
<reference evidence="1" key="1">
    <citation type="submission" date="2018-02" db="EMBL/GenBank/DDBJ databases">
        <title>Rhizophora mucronata_Transcriptome.</title>
        <authorList>
            <person name="Meera S.P."/>
            <person name="Sreeshan A."/>
            <person name="Augustine A."/>
        </authorList>
    </citation>
    <scope>NUCLEOTIDE SEQUENCE</scope>
    <source>
        <tissue evidence="1">Leaf</tissue>
    </source>
</reference>
<organism evidence="1">
    <name type="scientific">Rhizophora mucronata</name>
    <name type="common">Asiatic mangrove</name>
    <dbReference type="NCBI Taxonomy" id="61149"/>
    <lineage>
        <taxon>Eukaryota</taxon>
        <taxon>Viridiplantae</taxon>
        <taxon>Streptophyta</taxon>
        <taxon>Embryophyta</taxon>
        <taxon>Tracheophyta</taxon>
        <taxon>Spermatophyta</taxon>
        <taxon>Magnoliopsida</taxon>
        <taxon>eudicotyledons</taxon>
        <taxon>Gunneridae</taxon>
        <taxon>Pentapetalae</taxon>
        <taxon>rosids</taxon>
        <taxon>fabids</taxon>
        <taxon>Malpighiales</taxon>
        <taxon>Rhizophoraceae</taxon>
        <taxon>Rhizophora</taxon>
    </lineage>
</organism>
<dbReference type="AlphaFoldDB" id="A0A2P2NVJ1"/>
<dbReference type="EMBL" id="GGEC01066032">
    <property type="protein sequence ID" value="MBX46516.1"/>
    <property type="molecule type" value="Transcribed_RNA"/>
</dbReference>